<feature type="transmembrane region" description="Helical" evidence="1">
    <location>
        <begin position="841"/>
        <end position="862"/>
    </location>
</feature>
<dbReference type="Gene3D" id="3.40.50.1820">
    <property type="entry name" value="alpha/beta hydrolase"/>
    <property type="match status" value="1"/>
</dbReference>
<dbReference type="VEuPathDB" id="FungiDB:SDRG_09521"/>
<keyword evidence="4" id="KW-1185">Reference proteome</keyword>
<evidence type="ECO:0000256" key="1">
    <source>
        <dbReference type="SAM" id="Phobius"/>
    </source>
</evidence>
<evidence type="ECO:0000259" key="2">
    <source>
        <dbReference type="PROSITE" id="PS50076"/>
    </source>
</evidence>
<feature type="domain" description="J" evidence="2">
    <location>
        <begin position="399"/>
        <end position="470"/>
    </location>
</feature>
<accession>T0Q5A3</accession>
<dbReference type="Proteomes" id="UP000030762">
    <property type="component" value="Unassembled WGS sequence"/>
</dbReference>
<organism evidence="3 4">
    <name type="scientific">Saprolegnia diclina (strain VS20)</name>
    <dbReference type="NCBI Taxonomy" id="1156394"/>
    <lineage>
        <taxon>Eukaryota</taxon>
        <taxon>Sar</taxon>
        <taxon>Stramenopiles</taxon>
        <taxon>Oomycota</taxon>
        <taxon>Saprolegniomycetes</taxon>
        <taxon>Saprolegniales</taxon>
        <taxon>Saprolegniaceae</taxon>
        <taxon>Saprolegnia</taxon>
    </lineage>
</organism>
<sequence>MASRWDGAGVPDVLIAHAAVVCAAVASGDADRFLHEDPTVLPYSVYFNLPPLYASDEFVLVETPDCVVCCVKAPMVAQQLIEVTERQTTFQYAGRVHASFHKRAVYIRSVLEELTEATKPLVFTGHSTAGSIAQLCLLETLFRHCCSDELQFAIETIDADHRQKNPTTLSSLDELNESLQLDLEMLLPQPSVAAEMARRFFAIGFGAPCAASANCRELFTSLALPLQLITLVNEYDCIPSIYNVAQASSLAAKTTTKFIAISKATASLLGLFPTVERLDMEGSGLNLAPSVYIKMTWCILATTAYVNMTWSVLHKVFRQFQDHVLGPMWRDVQYVPFGRYAFLSKDSFELVVQDDADAILGTLQATLEVLSAHALWQHVMPAYLAQVLKRVDDRHPDMDHYERLQVPRDASSAAIVAAYRSLALRWHPDRWSRSCDSAELAFAEDMFKLLAEAYEVLSDPTTRAEYDASLAHAKCANAKLFPISLDDALLLFQREADKWQWVVRPMARSASNALGVARAKLTPHRFETGNHDNVFLGHKMRVLREDATITYVGRDDVLPSDRPVPSKLSGLTAASVVGGAVALGAGVALVMNAWSQYSDSMKRQRQAHTVHQMPPLYLERLLTDDVDDDDSLQVLEEFYDCLDELELARLQQSAEDTFFDCLESTLTICDDTEHRVVFPNGASVRTPFGSGVVVDASLDGIYEVEIHGLGTAYVQHSDVRRGGEAEVHGKEALLETKRKDLVALVVSRYALQSPAPASMLAVGTDAALDSGVKAAGGVALVKSMERLAPRVSSSAAPLAIAAILVDIGREYIEYRANRKKHGKWSTATSERLLMQRFRLKAGYHVAGGTGAAAGATLGAYGLTSSVGYWTGSAFLGPVGLAAATGAAVVGGMLGYFVGASAYSGTTKGYFSSLARATDEIERLEFGAKVLFTEFDQSGSGAVPIADGVALVQKLCRAAGLSPPDGMPTSNETLSWTTFWEWVSLEAVRKLEALEAEQDVEYSGGWWPRYLGSFVYASPPVTKQLRSQSAPASLLSAVVATPPTSLDRPRRPTVTSRKSLHVEAAQLECLVDHDWLTKEDAYHLKTLMLSDDEGLQKCALETIHTMQEAWEVESEGGCLITSAFSPVDAPEVDDAHQVEVNGAPRYDERECLDVMCSLLSADGVRRLLLEHGVDVPDTASFTHRDLHGLALTYLADEPL</sequence>
<dbReference type="GeneID" id="19950248"/>
<feature type="transmembrane region" description="Helical" evidence="1">
    <location>
        <begin position="568"/>
        <end position="594"/>
    </location>
</feature>
<dbReference type="Pfam" id="PF00226">
    <property type="entry name" value="DnaJ"/>
    <property type="match status" value="1"/>
</dbReference>
<dbReference type="OrthoDB" id="66964at2759"/>
<dbReference type="InterPro" id="IPR036869">
    <property type="entry name" value="J_dom_sf"/>
</dbReference>
<dbReference type="eggNOG" id="KOG0714">
    <property type="taxonomic scope" value="Eukaryota"/>
</dbReference>
<dbReference type="AlphaFoldDB" id="T0Q5A3"/>
<dbReference type="PRINTS" id="PR00625">
    <property type="entry name" value="JDOMAIN"/>
</dbReference>
<dbReference type="CDD" id="cd06257">
    <property type="entry name" value="DnaJ"/>
    <property type="match status" value="1"/>
</dbReference>
<dbReference type="InterPro" id="IPR018253">
    <property type="entry name" value="DnaJ_domain_CS"/>
</dbReference>
<evidence type="ECO:0000313" key="3">
    <source>
        <dbReference type="EMBL" id="EQC32999.1"/>
    </source>
</evidence>
<dbReference type="SMART" id="SM00271">
    <property type="entry name" value="DnaJ"/>
    <property type="match status" value="1"/>
</dbReference>
<dbReference type="EMBL" id="JH767161">
    <property type="protein sequence ID" value="EQC32999.1"/>
    <property type="molecule type" value="Genomic_DNA"/>
</dbReference>
<reference evidence="3 4" key="1">
    <citation type="submission" date="2012-04" db="EMBL/GenBank/DDBJ databases">
        <title>The Genome Sequence of Saprolegnia declina VS20.</title>
        <authorList>
            <consortium name="The Broad Institute Genome Sequencing Platform"/>
            <person name="Russ C."/>
            <person name="Nusbaum C."/>
            <person name="Tyler B."/>
            <person name="van West P."/>
            <person name="Dieguez-Uribeondo J."/>
            <person name="de Bruijn I."/>
            <person name="Tripathy S."/>
            <person name="Jiang R."/>
            <person name="Young S.K."/>
            <person name="Zeng Q."/>
            <person name="Gargeya S."/>
            <person name="Fitzgerald M."/>
            <person name="Haas B."/>
            <person name="Abouelleil A."/>
            <person name="Alvarado L."/>
            <person name="Arachchi H.M."/>
            <person name="Berlin A."/>
            <person name="Chapman S.B."/>
            <person name="Goldberg J."/>
            <person name="Griggs A."/>
            <person name="Gujja S."/>
            <person name="Hansen M."/>
            <person name="Howarth C."/>
            <person name="Imamovic A."/>
            <person name="Larimer J."/>
            <person name="McCowen C."/>
            <person name="Montmayeur A."/>
            <person name="Murphy C."/>
            <person name="Neiman D."/>
            <person name="Pearson M."/>
            <person name="Priest M."/>
            <person name="Roberts A."/>
            <person name="Saif S."/>
            <person name="Shea T."/>
            <person name="Sisk P."/>
            <person name="Sykes S."/>
            <person name="Wortman J."/>
            <person name="Nusbaum C."/>
            <person name="Birren B."/>
        </authorList>
    </citation>
    <scope>NUCLEOTIDE SEQUENCE [LARGE SCALE GENOMIC DNA]</scope>
    <source>
        <strain evidence="3 4">VS20</strain>
    </source>
</reference>
<gene>
    <name evidence="3" type="ORF">SDRG_09521</name>
</gene>
<dbReference type="InParanoid" id="T0Q5A3"/>
<keyword evidence="1" id="KW-0812">Transmembrane</keyword>
<dbReference type="SUPFAM" id="SSF46565">
    <property type="entry name" value="Chaperone J-domain"/>
    <property type="match status" value="1"/>
</dbReference>
<dbReference type="Gene3D" id="1.10.287.110">
    <property type="entry name" value="DnaJ domain"/>
    <property type="match status" value="1"/>
</dbReference>
<dbReference type="STRING" id="1156394.T0Q5A3"/>
<dbReference type="InterPro" id="IPR029058">
    <property type="entry name" value="AB_hydrolase_fold"/>
</dbReference>
<dbReference type="InterPro" id="IPR050817">
    <property type="entry name" value="DjlA_DnaK_co-chaperone"/>
</dbReference>
<feature type="transmembrane region" description="Helical" evidence="1">
    <location>
        <begin position="874"/>
        <end position="897"/>
    </location>
</feature>
<dbReference type="OMA" id="DWRENTA"/>
<evidence type="ECO:0000313" key="4">
    <source>
        <dbReference type="Proteomes" id="UP000030762"/>
    </source>
</evidence>
<dbReference type="PROSITE" id="PS50076">
    <property type="entry name" value="DNAJ_2"/>
    <property type="match status" value="1"/>
</dbReference>
<keyword evidence="1" id="KW-0472">Membrane</keyword>
<protein>
    <recommendedName>
        <fullName evidence="2">J domain-containing protein</fullName>
    </recommendedName>
</protein>
<dbReference type="RefSeq" id="XP_008613685.1">
    <property type="nucleotide sequence ID" value="XM_008615463.1"/>
</dbReference>
<name>T0Q5A3_SAPDV</name>
<dbReference type="PROSITE" id="PS00636">
    <property type="entry name" value="DNAJ_1"/>
    <property type="match status" value="1"/>
</dbReference>
<dbReference type="InterPro" id="IPR001623">
    <property type="entry name" value="DnaJ_domain"/>
</dbReference>
<keyword evidence="1" id="KW-1133">Transmembrane helix</keyword>
<dbReference type="PANTHER" id="PTHR24074">
    <property type="entry name" value="CO-CHAPERONE PROTEIN DJLA"/>
    <property type="match status" value="1"/>
</dbReference>
<proteinExistence type="predicted"/>